<accession>A0ACC3SVX8</accession>
<dbReference type="Proteomes" id="UP001433508">
    <property type="component" value="Unassembled WGS sequence"/>
</dbReference>
<sequence length="92" mass="10950">MTPLESNFRAWPEDPVERAALARTNKQYRSVIIETCCLIHQVWVRLLGISEIRSKYEPIWKESDELSYVCFGNMLFTDIVRNDRIGRFYHIL</sequence>
<protein>
    <submittedName>
        <fullName evidence="1">Uncharacterized protein</fullName>
    </submittedName>
</protein>
<organism evidence="1 2">
    <name type="scientific">Lipomyces kononenkoae</name>
    <name type="common">Yeast</name>
    <dbReference type="NCBI Taxonomy" id="34357"/>
    <lineage>
        <taxon>Eukaryota</taxon>
        <taxon>Fungi</taxon>
        <taxon>Dikarya</taxon>
        <taxon>Ascomycota</taxon>
        <taxon>Saccharomycotina</taxon>
        <taxon>Lipomycetes</taxon>
        <taxon>Lipomycetales</taxon>
        <taxon>Lipomycetaceae</taxon>
        <taxon>Lipomyces</taxon>
    </lineage>
</organism>
<name>A0ACC3SVX8_LIPKO</name>
<evidence type="ECO:0000313" key="1">
    <source>
        <dbReference type="EMBL" id="KAK9235575.1"/>
    </source>
</evidence>
<comment type="caution">
    <text evidence="1">The sequence shown here is derived from an EMBL/GenBank/DDBJ whole genome shotgun (WGS) entry which is preliminary data.</text>
</comment>
<dbReference type="EMBL" id="MU971411">
    <property type="protein sequence ID" value="KAK9235575.1"/>
    <property type="molecule type" value="Genomic_DNA"/>
</dbReference>
<gene>
    <name evidence="1" type="ORF">V1525DRAFT_409639</name>
</gene>
<proteinExistence type="predicted"/>
<reference evidence="2" key="1">
    <citation type="journal article" date="2024" name="Front. Bioeng. Biotechnol.">
        <title>Genome-scale model development and genomic sequencing of the oleaginous clade Lipomyces.</title>
        <authorList>
            <person name="Czajka J.J."/>
            <person name="Han Y."/>
            <person name="Kim J."/>
            <person name="Mondo S.J."/>
            <person name="Hofstad B.A."/>
            <person name="Robles A."/>
            <person name="Haridas S."/>
            <person name="Riley R."/>
            <person name="LaButti K."/>
            <person name="Pangilinan J."/>
            <person name="Andreopoulos W."/>
            <person name="Lipzen A."/>
            <person name="Yan J."/>
            <person name="Wang M."/>
            <person name="Ng V."/>
            <person name="Grigoriev I.V."/>
            <person name="Spatafora J.W."/>
            <person name="Magnuson J.K."/>
            <person name="Baker S.E."/>
            <person name="Pomraning K.R."/>
        </authorList>
    </citation>
    <scope>NUCLEOTIDE SEQUENCE [LARGE SCALE GENOMIC DNA]</scope>
    <source>
        <strain evidence="2">CBS 7786</strain>
    </source>
</reference>
<keyword evidence="2" id="KW-1185">Reference proteome</keyword>
<evidence type="ECO:0000313" key="2">
    <source>
        <dbReference type="Proteomes" id="UP001433508"/>
    </source>
</evidence>